<evidence type="ECO:0000256" key="1">
    <source>
        <dbReference type="SAM" id="Phobius"/>
    </source>
</evidence>
<dbReference type="RefSeq" id="WP_004067855.1">
    <property type="nucleotide sequence ID" value="NC_022084.1"/>
</dbReference>
<name>H3ZMD0_THELN</name>
<dbReference type="EMBL" id="CP006670">
    <property type="protein sequence ID" value="EHR78915.1"/>
    <property type="molecule type" value="Genomic_DNA"/>
</dbReference>
<keyword evidence="1" id="KW-0472">Membrane</keyword>
<dbReference type="InterPro" id="IPR012334">
    <property type="entry name" value="Pectin_lyas_fold"/>
</dbReference>
<evidence type="ECO:0000313" key="4">
    <source>
        <dbReference type="Proteomes" id="UP000015502"/>
    </source>
</evidence>
<dbReference type="InterPro" id="IPR006626">
    <property type="entry name" value="PbH1"/>
</dbReference>
<sequence length="405" mass="44956">MRVLVIFLVMLLFLPLASAAQLTFVGDESLKELPGSGTPGDPYLLGNLFINATNDTAILIKNTSAFLLIKNVSIVGENKRPGIILENVKNVRIENIRIVRCSYGIKIINSENITIANSTFKGNLYCYWKSKFAGDADCKGGAIFADYSRNLHIINNSFVPHSYLFSNIYGVYLIMVKNSTIYGNRFVSSVKCFPSAAFGGYCKGAAVYLDRSSGNEIIRNTIYLPSSGGMEYAAEVYGLYIWGQKNRIFLNDFYGLEAFTSEDEARRGVGFLYVHISPFVKMEQSSEAPAVFNSPKVIYRFGNETFEGFLGNYWDSYSGSDENGDGVIEQPFKVDKYPLIFPSENYEIVGPVKEGLNTTTSSTWSSLVLNTSSPSAPSPQEEENLTYVSLLVAIGLVLIILWRRK</sequence>
<dbReference type="HOGENOM" id="CLU_770767_0_0_2"/>
<feature type="transmembrane region" description="Helical" evidence="1">
    <location>
        <begin position="385"/>
        <end position="402"/>
    </location>
</feature>
<keyword evidence="4" id="KW-1185">Reference proteome</keyword>
<accession>H3ZMD0</accession>
<dbReference type="PaxDb" id="523849-OCC_07264"/>
<dbReference type="GeneID" id="16550690"/>
<dbReference type="SMART" id="SM00710">
    <property type="entry name" value="PbH1"/>
    <property type="match status" value="6"/>
</dbReference>
<dbReference type="SUPFAM" id="SSF51126">
    <property type="entry name" value="Pectin lyase-like"/>
    <property type="match status" value="1"/>
</dbReference>
<dbReference type="InterPro" id="IPR039448">
    <property type="entry name" value="Beta_helix"/>
</dbReference>
<dbReference type="KEGG" id="tlt:OCC_07264"/>
<dbReference type="InterPro" id="IPR011050">
    <property type="entry name" value="Pectin_lyase_fold/virulence"/>
</dbReference>
<gene>
    <name evidence="3" type="ORF">OCC_07264</name>
</gene>
<organism evidence="3 4">
    <name type="scientific">Thermococcus litoralis (strain ATCC 51850 / DSM 5473 / JCM 8560 / NS-C)</name>
    <dbReference type="NCBI Taxonomy" id="523849"/>
    <lineage>
        <taxon>Archaea</taxon>
        <taxon>Methanobacteriati</taxon>
        <taxon>Methanobacteriota</taxon>
        <taxon>Thermococci</taxon>
        <taxon>Thermococcales</taxon>
        <taxon>Thermococcaceae</taxon>
        <taxon>Thermococcus</taxon>
    </lineage>
</organism>
<dbReference type="STRING" id="523849.OCC_07264"/>
<proteinExistence type="predicted"/>
<dbReference type="Gene3D" id="2.160.20.10">
    <property type="entry name" value="Single-stranded right-handed beta-helix, Pectin lyase-like"/>
    <property type="match status" value="1"/>
</dbReference>
<dbReference type="Pfam" id="PF13229">
    <property type="entry name" value="Beta_helix"/>
    <property type="match status" value="1"/>
</dbReference>
<dbReference type="Proteomes" id="UP000015502">
    <property type="component" value="Chromosome"/>
</dbReference>
<dbReference type="AlphaFoldDB" id="H3ZMD0"/>
<dbReference type="OrthoDB" id="96958at2157"/>
<feature type="domain" description="Right handed beta helix" evidence="2">
    <location>
        <begin position="57"/>
        <end position="226"/>
    </location>
</feature>
<reference evidence="3 4" key="1">
    <citation type="journal article" date="2012" name="J. Bacteriol.">
        <title>Genome sequence of the model hyperthermophilic archaeon Thermococcus litoralis NS-C.</title>
        <authorList>
            <person name="Gardner A.F."/>
            <person name="Kumar S."/>
            <person name="Perler F.B."/>
        </authorList>
    </citation>
    <scope>NUCLEOTIDE SEQUENCE [LARGE SCALE GENOMIC DNA]</scope>
    <source>
        <strain evidence="4">ATCC 51850 / DSM 5473 / JCM 8560 / NS-C</strain>
    </source>
</reference>
<keyword evidence="1" id="KW-0812">Transmembrane</keyword>
<evidence type="ECO:0000259" key="2">
    <source>
        <dbReference type="Pfam" id="PF13229"/>
    </source>
</evidence>
<keyword evidence="1" id="KW-1133">Transmembrane helix</keyword>
<protein>
    <recommendedName>
        <fullName evidence="2">Right handed beta helix domain-containing protein</fullName>
    </recommendedName>
</protein>
<evidence type="ECO:0000313" key="3">
    <source>
        <dbReference type="EMBL" id="EHR78915.1"/>
    </source>
</evidence>